<reference evidence="1" key="1">
    <citation type="journal article" date="2018" name="Biotechnol. Bioeng.">
        <title>A reference genome of the Chinese hamster based on a hybrid assembly strategy.</title>
        <authorList>
            <person name="Rupp O."/>
            <person name="MacDonald M.L."/>
            <person name="Li S."/>
            <person name="Dhiman H."/>
            <person name="Polson S."/>
            <person name="Griep S."/>
            <person name="Heffner K."/>
            <person name="Hernandez I."/>
            <person name="Brinkrolf K."/>
            <person name="Jadhav V."/>
            <person name="Samoudi M."/>
            <person name="Hao H."/>
            <person name="Kingham B."/>
            <person name="Goesmann A."/>
            <person name="Betenbaugh M.J."/>
            <person name="Lewis N.E."/>
            <person name="Borth N."/>
            <person name="Lee K.H."/>
        </authorList>
    </citation>
    <scope>NUCLEOTIDE SEQUENCE [LARGE SCALE GENOMIC DNA]</scope>
    <source>
        <strain evidence="1">17A/GY</strain>
    </source>
</reference>
<dbReference type="OrthoDB" id="424012at2759"/>
<dbReference type="SUPFAM" id="SSF52768">
    <property type="entry name" value="Arginase/deacetylase"/>
    <property type="match status" value="1"/>
</dbReference>
<dbReference type="KEGG" id="cge:113836230"/>
<proteinExistence type="predicted"/>
<dbReference type="InterPro" id="IPR023696">
    <property type="entry name" value="Ureohydrolase_dom_sf"/>
</dbReference>
<dbReference type="RefSeq" id="XP_035311474.1">
    <property type="nucleotide sequence ID" value="XM_035455583.1"/>
</dbReference>
<dbReference type="AlphaFoldDB" id="A0A9J7H0R9"/>
<evidence type="ECO:0000313" key="1">
    <source>
        <dbReference type="Proteomes" id="UP001108280"/>
    </source>
</evidence>
<keyword evidence="1" id="KW-1185">Reference proteome</keyword>
<accession>A0A9J7H0R9</accession>
<name>A0A9J7H0R9_CRIGR</name>
<organism evidence="1 2">
    <name type="scientific">Cricetulus griseus</name>
    <name type="common">Chinese hamster</name>
    <name type="synonym">Cricetulus barabensis griseus</name>
    <dbReference type="NCBI Taxonomy" id="10029"/>
    <lineage>
        <taxon>Eukaryota</taxon>
        <taxon>Metazoa</taxon>
        <taxon>Chordata</taxon>
        <taxon>Craniata</taxon>
        <taxon>Vertebrata</taxon>
        <taxon>Euteleostomi</taxon>
        <taxon>Mammalia</taxon>
        <taxon>Eutheria</taxon>
        <taxon>Euarchontoglires</taxon>
        <taxon>Glires</taxon>
        <taxon>Rodentia</taxon>
        <taxon>Myomorpha</taxon>
        <taxon>Muroidea</taxon>
        <taxon>Cricetidae</taxon>
        <taxon>Cricetinae</taxon>
        <taxon>Cricetulus</taxon>
    </lineage>
</organism>
<dbReference type="RefSeq" id="XP_035301770.1">
    <property type="nucleotide sequence ID" value="XM_035445879.1"/>
</dbReference>
<dbReference type="Gene3D" id="3.40.800.20">
    <property type="entry name" value="Histone deacetylase domain"/>
    <property type="match status" value="1"/>
</dbReference>
<evidence type="ECO:0000313" key="2">
    <source>
        <dbReference type="RefSeq" id="XP_035301770.1"/>
    </source>
</evidence>
<gene>
    <name evidence="2" type="primary">LOC113836230</name>
</gene>
<dbReference type="InterPro" id="IPR037138">
    <property type="entry name" value="His_deacetylse_dom_sf"/>
</dbReference>
<sequence>MHVRAGLGGSSADDALITSLVCYSALRVPTQAEIHIAIHQAKDETVETALLAAFTFCKMQCPPLLESSHSRGLSVHQARLAAVAIDGLENHGLISGSHSSPAASVSPHPTADCPHQPASTTGIAYDPLMLKHQCICGNSTTHPEHAGRIQSIWSRLQETGLLNKCEVFAVPCSSWLLSRDISKG</sequence>
<reference evidence="2" key="3">
    <citation type="submission" date="2025-08" db="UniProtKB">
        <authorList>
            <consortium name="RefSeq"/>
        </authorList>
    </citation>
    <scope>IDENTIFICATION</scope>
    <source>
        <strain evidence="2">17A/GY</strain>
        <tissue evidence="2">Liver</tissue>
    </source>
</reference>
<protein>
    <submittedName>
        <fullName evidence="2">Histone deacetylase 9-like</fullName>
    </submittedName>
</protein>
<dbReference type="Proteomes" id="UP001108280">
    <property type="component" value="Chromosome 5"/>
</dbReference>
<dbReference type="GeneID" id="113836230"/>
<reference evidence="1" key="2">
    <citation type="journal article" date="2020" name="Biotechnol. Bioeng.">
        <title>Chromosome-scale scaffolds for the Chinese hamster reference genome assembly to facilitate the study of the CHO epigenome.</title>
        <authorList>
            <person name="Hilliard W."/>
            <person name="MacDonald M."/>
            <person name="Lee K.H."/>
        </authorList>
    </citation>
    <scope>NUCLEOTIDE SEQUENCE [LARGE SCALE GENOMIC DNA]</scope>
    <source>
        <strain evidence="1">17A/GY</strain>
    </source>
</reference>